<keyword evidence="3" id="KW-1185">Reference proteome</keyword>
<accession>A0A9X3YMG3</accession>
<dbReference type="PANTHER" id="PTHR43316:SF3">
    <property type="entry name" value="HALOACID DEHALOGENASE, TYPE II (AFU_ORTHOLOGUE AFUA_2G07750)-RELATED"/>
    <property type="match status" value="1"/>
</dbReference>
<dbReference type="Proteomes" id="UP001139971">
    <property type="component" value="Unassembled WGS sequence"/>
</dbReference>
<dbReference type="SFLD" id="SFLDG01129">
    <property type="entry name" value="C1.5:_HAD__Beta-PGM__Phosphata"/>
    <property type="match status" value="1"/>
</dbReference>
<dbReference type="PRINTS" id="PR00413">
    <property type="entry name" value="HADHALOGNASE"/>
</dbReference>
<sequence length="229" mass="24567">MNILAITLDLDDTLWPIAPIVLRAEEKLDAWLRANCPKVADAYPIPAMRALREAISAAHPHLAHDFTAQRRLSLAAALEPHGHGDALDAAFEAYYAARNEVDLYPDVRDALARLAARVPIVSLSNGNADLERIGLRPLFAGTVTARDFGAGKPAPEIFRHACALAGVAPAHVLHVGDDPELDVIGARNAGLKTAWVNRGGHSWSHEGTPDVVVTDLAELADWLDLARAA</sequence>
<dbReference type="NCBIfam" id="TIGR01549">
    <property type="entry name" value="HAD-SF-IA-v1"/>
    <property type="match status" value="1"/>
</dbReference>
<dbReference type="EMBL" id="JAOVZO020000019">
    <property type="protein sequence ID" value="MDC8015007.1"/>
    <property type="molecule type" value="Genomic_DNA"/>
</dbReference>
<evidence type="ECO:0000313" key="2">
    <source>
        <dbReference type="EMBL" id="MDC8015007.1"/>
    </source>
</evidence>
<dbReference type="RefSeq" id="WP_263540757.1">
    <property type="nucleotide sequence ID" value="NZ_JAOVZO020000019.1"/>
</dbReference>
<proteinExistence type="predicted"/>
<evidence type="ECO:0000256" key="1">
    <source>
        <dbReference type="ARBA" id="ARBA00022801"/>
    </source>
</evidence>
<gene>
    <name evidence="2" type="ORF">OD750_020880</name>
</gene>
<evidence type="ECO:0000313" key="3">
    <source>
        <dbReference type="Proteomes" id="UP001139971"/>
    </source>
</evidence>
<dbReference type="Pfam" id="PF00702">
    <property type="entry name" value="Hydrolase"/>
    <property type="match status" value="1"/>
</dbReference>
<organism evidence="2 3">
    <name type="scientific">Tahibacter soli</name>
    <dbReference type="NCBI Taxonomy" id="2983605"/>
    <lineage>
        <taxon>Bacteria</taxon>
        <taxon>Pseudomonadati</taxon>
        <taxon>Pseudomonadota</taxon>
        <taxon>Gammaproteobacteria</taxon>
        <taxon>Lysobacterales</taxon>
        <taxon>Rhodanobacteraceae</taxon>
        <taxon>Tahibacter</taxon>
    </lineage>
</organism>
<dbReference type="SUPFAM" id="SSF56784">
    <property type="entry name" value="HAD-like"/>
    <property type="match status" value="1"/>
</dbReference>
<reference evidence="2" key="1">
    <citation type="submission" date="2023-02" db="EMBL/GenBank/DDBJ databases">
        <title>Tahibacter soli sp. nov. isolated from soil.</title>
        <authorList>
            <person name="Baek J.H."/>
            <person name="Lee J.K."/>
            <person name="Choi D.G."/>
            <person name="Jeon C.O."/>
        </authorList>
    </citation>
    <scope>NUCLEOTIDE SEQUENCE</scope>
    <source>
        <strain evidence="2">BL</strain>
    </source>
</reference>
<dbReference type="InterPro" id="IPR036412">
    <property type="entry name" value="HAD-like_sf"/>
</dbReference>
<dbReference type="AlphaFoldDB" id="A0A9X3YMG3"/>
<dbReference type="Gene3D" id="1.20.120.1600">
    <property type="match status" value="1"/>
</dbReference>
<dbReference type="InterPro" id="IPR006439">
    <property type="entry name" value="HAD-SF_hydro_IA"/>
</dbReference>
<dbReference type="PANTHER" id="PTHR43316">
    <property type="entry name" value="HYDROLASE, HALOACID DELAHOGENASE-RELATED"/>
    <property type="match status" value="1"/>
</dbReference>
<name>A0A9X3YMG3_9GAMM</name>
<dbReference type="InterPro" id="IPR051540">
    <property type="entry name" value="S-2-haloacid_dehalogenase"/>
</dbReference>
<protein>
    <submittedName>
        <fullName evidence="2">HAD family hydrolase</fullName>
    </submittedName>
</protein>
<comment type="caution">
    <text evidence="2">The sequence shown here is derived from an EMBL/GenBank/DDBJ whole genome shotgun (WGS) entry which is preliminary data.</text>
</comment>
<dbReference type="NCBIfam" id="TIGR01509">
    <property type="entry name" value="HAD-SF-IA-v3"/>
    <property type="match status" value="1"/>
</dbReference>
<keyword evidence="1 2" id="KW-0378">Hydrolase</keyword>
<dbReference type="Gene3D" id="3.40.50.1000">
    <property type="entry name" value="HAD superfamily/HAD-like"/>
    <property type="match status" value="1"/>
</dbReference>
<dbReference type="GO" id="GO:0016787">
    <property type="term" value="F:hydrolase activity"/>
    <property type="evidence" value="ECO:0007669"/>
    <property type="project" value="UniProtKB-KW"/>
</dbReference>
<dbReference type="SFLD" id="SFLDS00003">
    <property type="entry name" value="Haloacid_Dehalogenase"/>
    <property type="match status" value="1"/>
</dbReference>
<dbReference type="InterPro" id="IPR023214">
    <property type="entry name" value="HAD_sf"/>
</dbReference>